<evidence type="ECO:0000313" key="2">
    <source>
        <dbReference type="EMBL" id="RTI14137.1"/>
    </source>
</evidence>
<dbReference type="SUPFAM" id="SSF69572">
    <property type="entry name" value="Activating enzymes of the ubiquitin-like proteins"/>
    <property type="match status" value="1"/>
</dbReference>
<keyword evidence="1" id="KW-0548">Nucleotidyltransferase</keyword>
<sequence length="37" mass="4324">MWTKEELDRYHRQMILPQVGPEGQERLKRSSVVVVGA</sequence>
<comment type="caution">
    <text evidence="1">The sequence shown here is derived from an EMBL/GenBank/DDBJ whole genome shotgun (WGS) entry which is preliminary data.</text>
</comment>
<gene>
    <name evidence="2" type="ORF">CSW23_11630</name>
    <name evidence="1" type="ORF">CSW41_10740</name>
</gene>
<keyword evidence="1" id="KW-0808">Transferase</keyword>
<evidence type="ECO:0000313" key="3">
    <source>
        <dbReference type="Proteomes" id="UP000287439"/>
    </source>
</evidence>
<dbReference type="GO" id="GO:0016779">
    <property type="term" value="F:nucleotidyltransferase activity"/>
    <property type="evidence" value="ECO:0007669"/>
    <property type="project" value="UniProtKB-KW"/>
</dbReference>
<dbReference type="Proteomes" id="UP000287439">
    <property type="component" value="Unassembled WGS sequence"/>
</dbReference>
<dbReference type="EMBL" id="PEMN01000369">
    <property type="protein sequence ID" value="RTI14137.1"/>
    <property type="molecule type" value="Genomic_DNA"/>
</dbReference>
<evidence type="ECO:0000313" key="4">
    <source>
        <dbReference type="Proteomes" id="UP000288073"/>
    </source>
</evidence>
<dbReference type="Gene3D" id="3.40.50.720">
    <property type="entry name" value="NAD(P)-binding Rossmann-like Domain"/>
    <property type="match status" value="1"/>
</dbReference>
<reference evidence="3 4" key="1">
    <citation type="journal article" date="2019" name="Extremophiles">
        <title>Biogeography of thermophiles and predominance of Thermus scotoductus in domestic water heaters.</title>
        <authorList>
            <person name="Wilpiszeski R.L."/>
            <person name="Zhang Z."/>
            <person name="House C.H."/>
        </authorList>
    </citation>
    <scope>NUCLEOTIDE SEQUENCE [LARGE SCALE GENOMIC DNA]</scope>
    <source>
        <strain evidence="2 4">10_S10</strain>
        <strain evidence="1 3">28_S28</strain>
    </source>
</reference>
<dbReference type="AlphaFoldDB" id="A0A430RJE1"/>
<dbReference type="Proteomes" id="UP000288073">
    <property type="component" value="Unassembled WGS sequence"/>
</dbReference>
<name>A0A430RJE1_THESC</name>
<dbReference type="InterPro" id="IPR035985">
    <property type="entry name" value="Ubiquitin-activating_enz"/>
</dbReference>
<dbReference type="GO" id="GO:0008641">
    <property type="term" value="F:ubiquitin-like modifier activating enzyme activity"/>
    <property type="evidence" value="ECO:0007669"/>
    <property type="project" value="InterPro"/>
</dbReference>
<organism evidence="1 3">
    <name type="scientific">Thermus scotoductus</name>
    <dbReference type="NCBI Taxonomy" id="37636"/>
    <lineage>
        <taxon>Bacteria</taxon>
        <taxon>Thermotogati</taxon>
        <taxon>Deinococcota</taxon>
        <taxon>Deinococci</taxon>
        <taxon>Thermales</taxon>
        <taxon>Thermaceae</taxon>
        <taxon>Thermus</taxon>
    </lineage>
</organism>
<evidence type="ECO:0000313" key="1">
    <source>
        <dbReference type="EMBL" id="RTH15317.1"/>
    </source>
</evidence>
<dbReference type="EMBL" id="PELV01000386">
    <property type="protein sequence ID" value="RTH15317.1"/>
    <property type="molecule type" value="Genomic_DNA"/>
</dbReference>
<accession>A0A430RJE1</accession>
<feature type="non-terminal residue" evidence="1">
    <location>
        <position position="37"/>
    </location>
</feature>
<protein>
    <submittedName>
        <fullName evidence="1">Adenylyltransferase</fullName>
    </submittedName>
</protein>
<proteinExistence type="predicted"/>